<dbReference type="PANTHER" id="PTHR14119">
    <property type="entry name" value="HYDROLASE"/>
    <property type="match status" value="1"/>
</dbReference>
<gene>
    <name evidence="2" type="ORF">H0A62_06885</name>
</gene>
<evidence type="ECO:0000313" key="3">
    <source>
        <dbReference type="Proteomes" id="UP000554144"/>
    </source>
</evidence>
<dbReference type="Pfam" id="PF00857">
    <property type="entry name" value="Isochorismatase"/>
    <property type="match status" value="1"/>
</dbReference>
<dbReference type="InterPro" id="IPR000868">
    <property type="entry name" value="Isochorismatase-like_dom"/>
</dbReference>
<keyword evidence="3" id="KW-1185">Reference proteome</keyword>
<accession>A0A853GX53</accession>
<proteinExistence type="predicted"/>
<reference evidence="2 3" key="1">
    <citation type="submission" date="2020-07" db="EMBL/GenBank/DDBJ databases">
        <title>Taxonomic revisions and descriptions of new bacterial species based on genomic comparisons in the high-G+C-content subgroup of the family Alcaligenaceae.</title>
        <authorList>
            <person name="Szabo A."/>
            <person name="Felfoldi T."/>
        </authorList>
    </citation>
    <scope>NUCLEOTIDE SEQUENCE [LARGE SCALE GENOMIC DNA]</scope>
    <source>
        <strain evidence="2 3">DSM 25667</strain>
    </source>
</reference>
<dbReference type="Gene3D" id="3.40.50.850">
    <property type="entry name" value="Isochorismatase-like"/>
    <property type="match status" value="1"/>
</dbReference>
<dbReference type="PANTHER" id="PTHR14119:SF3">
    <property type="entry name" value="ISOCHORISMATASE DOMAIN-CONTAINING PROTEIN 2"/>
    <property type="match status" value="1"/>
</dbReference>
<protein>
    <submittedName>
        <fullName evidence="2">Isochorismatase family protein</fullName>
    </submittedName>
</protein>
<evidence type="ECO:0000313" key="2">
    <source>
        <dbReference type="EMBL" id="NYT85326.1"/>
    </source>
</evidence>
<name>A0A853GX53_9BURK</name>
<dbReference type="InterPro" id="IPR036380">
    <property type="entry name" value="Isochorismatase-like_sf"/>
</dbReference>
<comment type="caution">
    <text evidence="2">The sequence shown here is derived from an EMBL/GenBank/DDBJ whole genome shotgun (WGS) entry which is preliminary data.</text>
</comment>
<dbReference type="RefSeq" id="WP_130038931.1">
    <property type="nucleotide sequence ID" value="NZ_JACCEV010000002.1"/>
</dbReference>
<evidence type="ECO:0000259" key="1">
    <source>
        <dbReference type="Pfam" id="PF00857"/>
    </source>
</evidence>
<organism evidence="2 3">
    <name type="scientific">Pollutimonas harenae</name>
    <dbReference type="NCBI Taxonomy" id="657015"/>
    <lineage>
        <taxon>Bacteria</taxon>
        <taxon>Pseudomonadati</taxon>
        <taxon>Pseudomonadota</taxon>
        <taxon>Betaproteobacteria</taxon>
        <taxon>Burkholderiales</taxon>
        <taxon>Alcaligenaceae</taxon>
        <taxon>Pollutimonas</taxon>
    </lineage>
</organism>
<dbReference type="InterPro" id="IPR050993">
    <property type="entry name" value="Isochorismatase_domain"/>
</dbReference>
<dbReference type="SUPFAM" id="SSF52499">
    <property type="entry name" value="Isochorismatase-like hydrolases"/>
    <property type="match status" value="1"/>
</dbReference>
<feature type="domain" description="Isochorismatase-like" evidence="1">
    <location>
        <begin position="9"/>
        <end position="155"/>
    </location>
</feature>
<sequence length="180" mass="19930">MPTLSTHDTMVLLVDMQTGLLPAIANHQALVHTAASLLQAAQLLGVPVIATEHFAEKIGPTDPALRRWVDHVIHKRHFNAARESHFLPELPRRREKVLLLGTEAHVCVLQTGLGLVDVGLQPILVTDCSGSRHIDDHAAACARWDHYGLERISAEMAMFEWMESPAHPQFKEVLALIKAL</sequence>
<dbReference type="OrthoDB" id="9796958at2"/>
<dbReference type="Proteomes" id="UP000554144">
    <property type="component" value="Unassembled WGS sequence"/>
</dbReference>
<dbReference type="AlphaFoldDB" id="A0A853GX53"/>
<dbReference type="EMBL" id="JACCEV010000002">
    <property type="protein sequence ID" value="NYT85326.1"/>
    <property type="molecule type" value="Genomic_DNA"/>
</dbReference>